<dbReference type="GO" id="GO:0004519">
    <property type="term" value="F:endonuclease activity"/>
    <property type="evidence" value="ECO:0007669"/>
    <property type="project" value="UniProtKB-KW"/>
</dbReference>
<dbReference type="EMBL" id="CP114202">
    <property type="protein sequence ID" value="WAT96928.1"/>
    <property type="molecule type" value="Genomic_DNA"/>
</dbReference>
<dbReference type="CDD" id="cd06260">
    <property type="entry name" value="DUF820-like"/>
    <property type="match status" value="1"/>
</dbReference>
<evidence type="ECO:0000313" key="3">
    <source>
        <dbReference type="EMBL" id="WAT96928.1"/>
    </source>
</evidence>
<keyword evidence="3" id="KW-0255">Endonuclease</keyword>
<dbReference type="InterPro" id="IPR008538">
    <property type="entry name" value="Uma2"/>
</dbReference>
<evidence type="ECO:0000313" key="4">
    <source>
        <dbReference type="Proteomes" id="UP000429552"/>
    </source>
</evidence>
<evidence type="ECO:0000313" key="5">
    <source>
        <dbReference type="Proteomes" id="UP001210609"/>
    </source>
</evidence>
<dbReference type="RefSeq" id="WP_159486378.1">
    <property type="nucleotide sequence ID" value="NZ_BLIP01000001.1"/>
</dbReference>
<evidence type="ECO:0000313" key="2">
    <source>
        <dbReference type="EMBL" id="GFE22348.1"/>
    </source>
</evidence>
<keyword evidence="3" id="KW-0540">Nuclease</keyword>
<reference evidence="2 4" key="1">
    <citation type="submission" date="2019-12" db="EMBL/GenBank/DDBJ databases">
        <title>Whole genome shotgun sequence of Streptomyces libani subsp. libani NBRC 13452.</title>
        <authorList>
            <person name="Ichikawa N."/>
            <person name="Kimura A."/>
            <person name="Kitahashi Y."/>
            <person name="Komaki H."/>
            <person name="Tamura T."/>
        </authorList>
    </citation>
    <scope>NUCLEOTIDE SEQUENCE [LARGE SCALE GENOMIC DNA]</scope>
    <source>
        <strain evidence="2 4">NBRC 13452</strain>
    </source>
</reference>
<feature type="domain" description="Putative restriction endonuclease" evidence="1">
    <location>
        <begin position="26"/>
        <end position="195"/>
    </location>
</feature>
<name>A0A640TG25_STRNI</name>
<evidence type="ECO:0000259" key="1">
    <source>
        <dbReference type="Pfam" id="PF05685"/>
    </source>
</evidence>
<gene>
    <name evidence="2" type="ORF">Sliba_28010</name>
    <name evidence="3" type="ORF">STRLI_002806</name>
</gene>
<dbReference type="AlphaFoldDB" id="A0A640TG25"/>
<dbReference type="Proteomes" id="UP001210609">
    <property type="component" value="Chromosome"/>
</dbReference>
<sequence length="209" mass="22741">MSAAAAEGPYAGEHRPLTLLEQADQLMKQLPGHRVEILGGVLTVTPPPDPAHAKGLSRLRRPFVAAGLDGGETEVLEGLGLWLPDGPENFAVPDLCVVDADIEDHIIQYECCDPAAFRMVLEITSGNYTNDLRTKVTAYGSARVPVYVIVDRKHERLHVLTEPMEDGYAVHRIHVAGEKVTLPESIGAGVTLDVAQTLDDARRRTPQRP</sequence>
<keyword evidence="3" id="KW-0378">Hydrolase</keyword>
<dbReference type="PANTHER" id="PTHR35400:SF3">
    <property type="entry name" value="SLL1072 PROTEIN"/>
    <property type="match status" value="1"/>
</dbReference>
<dbReference type="Pfam" id="PF05685">
    <property type="entry name" value="Uma2"/>
    <property type="match status" value="1"/>
</dbReference>
<organism evidence="2 4">
    <name type="scientific">Streptomyces nigrescens</name>
    <dbReference type="NCBI Taxonomy" id="1920"/>
    <lineage>
        <taxon>Bacteria</taxon>
        <taxon>Bacillati</taxon>
        <taxon>Actinomycetota</taxon>
        <taxon>Actinomycetes</taxon>
        <taxon>Kitasatosporales</taxon>
        <taxon>Streptomycetaceae</taxon>
        <taxon>Streptomyces</taxon>
    </lineage>
</organism>
<proteinExistence type="predicted"/>
<dbReference type="Proteomes" id="UP000429552">
    <property type="component" value="Unassembled WGS sequence"/>
</dbReference>
<accession>A0A640TG25</accession>
<protein>
    <submittedName>
        <fullName evidence="2">Membrane protein</fullName>
    </submittedName>
    <submittedName>
        <fullName evidence="3">Uma2 family endonuclease</fullName>
    </submittedName>
</protein>
<reference evidence="3 5" key="2">
    <citation type="submission" date="2022-12" db="EMBL/GenBank/DDBJ databases">
        <authorList>
            <person name="Ruckert C."/>
            <person name="Busche T."/>
            <person name="Kalinowski J."/>
            <person name="Wittmann C."/>
        </authorList>
    </citation>
    <scope>NUCLEOTIDE SEQUENCE [LARGE SCALE GENOMIC DNA]</scope>
    <source>
        <strain evidence="3 5">DSM 40555</strain>
    </source>
</reference>
<dbReference type="SUPFAM" id="SSF52980">
    <property type="entry name" value="Restriction endonuclease-like"/>
    <property type="match status" value="1"/>
</dbReference>
<dbReference type="InterPro" id="IPR011335">
    <property type="entry name" value="Restrct_endonuc-II-like"/>
</dbReference>
<keyword evidence="5" id="KW-1185">Reference proteome</keyword>
<dbReference type="Gene3D" id="3.90.1570.10">
    <property type="entry name" value="tt1808, chain A"/>
    <property type="match status" value="1"/>
</dbReference>
<dbReference type="EMBL" id="BLIP01000001">
    <property type="protein sequence ID" value="GFE22348.1"/>
    <property type="molecule type" value="Genomic_DNA"/>
</dbReference>
<dbReference type="PANTHER" id="PTHR35400">
    <property type="entry name" value="SLR1083 PROTEIN"/>
    <property type="match status" value="1"/>
</dbReference>
<dbReference type="InterPro" id="IPR012296">
    <property type="entry name" value="Nuclease_put_TT1808"/>
</dbReference>